<proteinExistence type="predicted"/>
<gene>
    <name evidence="2" type="ORF">AMAG_15481</name>
</gene>
<dbReference type="OrthoDB" id="5559688at2759"/>
<dbReference type="VEuPathDB" id="FungiDB:AMAG_15481"/>
<feature type="compositionally biased region" description="Acidic residues" evidence="1">
    <location>
        <begin position="767"/>
        <end position="787"/>
    </location>
</feature>
<dbReference type="AlphaFoldDB" id="A0A0L0T7M5"/>
<reference evidence="2 3" key="1">
    <citation type="submission" date="2009-11" db="EMBL/GenBank/DDBJ databases">
        <title>Annotation of Allomyces macrogynus ATCC 38327.</title>
        <authorList>
            <consortium name="The Broad Institute Genome Sequencing Platform"/>
            <person name="Russ C."/>
            <person name="Cuomo C."/>
            <person name="Burger G."/>
            <person name="Gray M.W."/>
            <person name="Holland P.W.H."/>
            <person name="King N."/>
            <person name="Lang F.B.F."/>
            <person name="Roger A.J."/>
            <person name="Ruiz-Trillo I."/>
            <person name="Young S.K."/>
            <person name="Zeng Q."/>
            <person name="Gargeya S."/>
            <person name="Fitzgerald M."/>
            <person name="Haas B."/>
            <person name="Abouelleil A."/>
            <person name="Alvarado L."/>
            <person name="Arachchi H.M."/>
            <person name="Berlin A."/>
            <person name="Chapman S.B."/>
            <person name="Gearin G."/>
            <person name="Goldberg J."/>
            <person name="Griggs A."/>
            <person name="Gujja S."/>
            <person name="Hansen M."/>
            <person name="Heiman D."/>
            <person name="Howarth C."/>
            <person name="Larimer J."/>
            <person name="Lui A."/>
            <person name="MacDonald P.J.P."/>
            <person name="McCowen C."/>
            <person name="Montmayeur A."/>
            <person name="Murphy C."/>
            <person name="Neiman D."/>
            <person name="Pearson M."/>
            <person name="Priest M."/>
            <person name="Roberts A."/>
            <person name="Saif S."/>
            <person name="Shea T."/>
            <person name="Sisk P."/>
            <person name="Stolte C."/>
            <person name="Sykes S."/>
            <person name="Wortman J."/>
            <person name="Nusbaum C."/>
            <person name="Birren B."/>
        </authorList>
    </citation>
    <scope>NUCLEOTIDE SEQUENCE [LARGE SCALE GENOMIC DNA]</scope>
    <source>
        <strain evidence="2 3">ATCC 38327</strain>
    </source>
</reference>
<evidence type="ECO:0000256" key="1">
    <source>
        <dbReference type="SAM" id="MobiDB-lite"/>
    </source>
</evidence>
<dbReference type="EMBL" id="GG745367">
    <property type="protein sequence ID" value="KNE70730.1"/>
    <property type="molecule type" value="Genomic_DNA"/>
</dbReference>
<dbReference type="Proteomes" id="UP000054350">
    <property type="component" value="Unassembled WGS sequence"/>
</dbReference>
<sequence length="794" mass="88790">MDSHAPLLWPAVYHHLPDLRYCDPPLETESMTWRDYRRLALIAEIRDRANWLNLKLLGERLASAGAVTGVDVNCNVPLEKVHIARRYVPVGTVVAQCPHFLDVPDGGEPLVAVTDGCVVFEPRLTGELRAQQTRSFVQVQPLSHSVTSAVPPHHDAVLLQSRPEPVEVIRNGNVVPGIDSFFKSAGATSTKWAYTRSATRVLLYPLLAASASICIAHPKRLLILGVSCCDDWLVVLFHVPLEWPRHFARDPRIPWRRNDDPELMSTPCIMAVYDLRAVQIPRAEPDQCFLLNAVDAGVKAVSAVWVPYQHGLTHAVVDPDAHPFPVSEASPWADAESADAFSRRQLLKIMVNEQGEDRIRGQRLVVVTFDVSASVPDLVAWQPYGVVPEHPTELRGAGKDESFETHGPCCSYTSWHLFGRILVGTPLDPVCCPRLQFARDDSGLALDAVIAPDLKAVLTQITRRGFLAVSVLMRESLLRAFHFNAADRASVTARFVAQVCGTDHELLVEYELRSLESAYIQANLAATSRPSDPALASWSLALLPAPLHVRATLPRVVPAPGQLTYHVTKMHWTRRDRIVAVSRPSASAAPLQHLRSFFGKHDAFMHCGSRIEVIDLAAMRIVAVTDLPPTTEFQIKYRSINPAWYDQLEDEPWYKPLVYERGPIIRGDHWDNALMLPAWNSELDKDGPLTDEWVLDPVRIAWKHNWSGATRRRVYVPGTVLHVEPTPKGFAIVRSLGPMRGAPAPVVARDDVEEWRQLTHDEFRWDGEEDDEDDEDDEGAGEWEVDELDGRVEH</sequence>
<evidence type="ECO:0000313" key="3">
    <source>
        <dbReference type="Proteomes" id="UP000054350"/>
    </source>
</evidence>
<evidence type="ECO:0000313" key="2">
    <source>
        <dbReference type="EMBL" id="KNE70730.1"/>
    </source>
</evidence>
<reference evidence="3" key="2">
    <citation type="submission" date="2009-11" db="EMBL/GenBank/DDBJ databases">
        <title>The Genome Sequence of Allomyces macrogynus strain ATCC 38327.</title>
        <authorList>
            <consortium name="The Broad Institute Genome Sequencing Platform"/>
            <person name="Russ C."/>
            <person name="Cuomo C."/>
            <person name="Shea T."/>
            <person name="Young S.K."/>
            <person name="Zeng Q."/>
            <person name="Koehrsen M."/>
            <person name="Haas B."/>
            <person name="Borodovsky M."/>
            <person name="Guigo R."/>
            <person name="Alvarado L."/>
            <person name="Berlin A."/>
            <person name="Borenstein D."/>
            <person name="Chen Z."/>
            <person name="Engels R."/>
            <person name="Freedman E."/>
            <person name="Gellesch M."/>
            <person name="Goldberg J."/>
            <person name="Griggs A."/>
            <person name="Gujja S."/>
            <person name="Heiman D."/>
            <person name="Hepburn T."/>
            <person name="Howarth C."/>
            <person name="Jen D."/>
            <person name="Larson L."/>
            <person name="Lewis B."/>
            <person name="Mehta T."/>
            <person name="Park D."/>
            <person name="Pearson M."/>
            <person name="Roberts A."/>
            <person name="Saif S."/>
            <person name="Shenoy N."/>
            <person name="Sisk P."/>
            <person name="Stolte C."/>
            <person name="Sykes S."/>
            <person name="Walk T."/>
            <person name="White J."/>
            <person name="Yandava C."/>
            <person name="Burger G."/>
            <person name="Gray M.W."/>
            <person name="Holland P.W.H."/>
            <person name="King N."/>
            <person name="Lang F.B.F."/>
            <person name="Roger A.J."/>
            <person name="Ruiz-Trillo I."/>
            <person name="Lander E."/>
            <person name="Nusbaum C."/>
        </authorList>
    </citation>
    <scope>NUCLEOTIDE SEQUENCE [LARGE SCALE GENOMIC DNA]</scope>
    <source>
        <strain evidence="3">ATCC 38327</strain>
    </source>
</reference>
<protein>
    <submittedName>
        <fullName evidence="2">Uncharacterized protein</fullName>
    </submittedName>
</protein>
<feature type="region of interest" description="Disordered" evidence="1">
    <location>
        <begin position="760"/>
        <end position="794"/>
    </location>
</feature>
<accession>A0A0L0T7M5</accession>
<keyword evidence="3" id="KW-1185">Reference proteome</keyword>
<organism evidence="2 3">
    <name type="scientific">Allomyces macrogynus (strain ATCC 38327)</name>
    <name type="common">Allomyces javanicus var. macrogynus</name>
    <dbReference type="NCBI Taxonomy" id="578462"/>
    <lineage>
        <taxon>Eukaryota</taxon>
        <taxon>Fungi</taxon>
        <taxon>Fungi incertae sedis</taxon>
        <taxon>Blastocladiomycota</taxon>
        <taxon>Blastocladiomycetes</taxon>
        <taxon>Blastocladiales</taxon>
        <taxon>Blastocladiaceae</taxon>
        <taxon>Allomyces</taxon>
    </lineage>
</organism>
<name>A0A0L0T7M5_ALLM3</name>